<dbReference type="InterPro" id="IPR050838">
    <property type="entry name" value="Ketopantoate_reductase"/>
</dbReference>
<feature type="domain" description="Ketopantoate reductase N-terminal" evidence="6">
    <location>
        <begin position="54"/>
        <end position="217"/>
    </location>
</feature>
<dbReference type="PANTHER" id="PTHR43765:SF2">
    <property type="entry name" value="2-DEHYDROPANTOATE 2-REDUCTASE"/>
    <property type="match status" value="1"/>
</dbReference>
<evidence type="ECO:0000259" key="7">
    <source>
        <dbReference type="Pfam" id="PF08546"/>
    </source>
</evidence>
<evidence type="ECO:0000313" key="8">
    <source>
        <dbReference type="EMBL" id="ESZ93282.1"/>
    </source>
</evidence>
<dbReference type="InterPro" id="IPR013752">
    <property type="entry name" value="KPA_reductase"/>
</dbReference>
<evidence type="ECO:0000256" key="5">
    <source>
        <dbReference type="ARBA" id="ARBA00032024"/>
    </source>
</evidence>
<dbReference type="Proteomes" id="UP000019487">
    <property type="component" value="Unassembled WGS sequence"/>
</dbReference>
<keyword evidence="3" id="KW-0521">NADP</keyword>
<dbReference type="InterPro" id="IPR036291">
    <property type="entry name" value="NAD(P)-bd_dom_sf"/>
</dbReference>
<dbReference type="Gene3D" id="3.40.50.720">
    <property type="entry name" value="NAD(P)-binding Rossmann-like Domain"/>
    <property type="match status" value="1"/>
</dbReference>
<protein>
    <recommendedName>
        <fullName evidence="2">2-dehydropantoate 2-reductase</fullName>
        <ecNumber evidence="2">1.1.1.169</ecNumber>
    </recommendedName>
    <alternativeName>
        <fullName evidence="5">Ketopantoate reductase</fullName>
    </alternativeName>
</protein>
<dbReference type="NCBIfam" id="TIGR00745">
    <property type="entry name" value="apbA_panE"/>
    <property type="match status" value="1"/>
</dbReference>
<dbReference type="InterPro" id="IPR003710">
    <property type="entry name" value="ApbA"/>
</dbReference>
<evidence type="ECO:0000256" key="2">
    <source>
        <dbReference type="ARBA" id="ARBA00013014"/>
    </source>
</evidence>
<dbReference type="STRING" id="1432307.W9C937"/>
<dbReference type="EC" id="1.1.1.169" evidence="2"/>
<evidence type="ECO:0000256" key="1">
    <source>
        <dbReference type="ARBA" id="ARBA00007870"/>
    </source>
</evidence>
<reference evidence="8 9" key="1">
    <citation type="journal article" date="2014" name="Genome Announc.">
        <title>Draft genome sequence of Sclerotinia borealis, a psychrophilic plant pathogenic fungus.</title>
        <authorList>
            <person name="Mardanov A.V."/>
            <person name="Beletsky A.V."/>
            <person name="Kadnikov V.V."/>
            <person name="Ignatov A.N."/>
            <person name="Ravin N.V."/>
        </authorList>
    </citation>
    <scope>NUCLEOTIDE SEQUENCE [LARGE SCALE GENOMIC DNA]</scope>
    <source>
        <strain evidence="9">F-4157</strain>
    </source>
</reference>
<dbReference type="Pfam" id="PF02558">
    <property type="entry name" value="ApbA"/>
    <property type="match status" value="1"/>
</dbReference>
<evidence type="ECO:0000256" key="3">
    <source>
        <dbReference type="ARBA" id="ARBA00022857"/>
    </source>
</evidence>
<dbReference type="Gene3D" id="1.10.1040.10">
    <property type="entry name" value="N-(1-d-carboxylethyl)-l-norvaline Dehydrogenase, domain 2"/>
    <property type="match status" value="1"/>
</dbReference>
<dbReference type="AlphaFoldDB" id="W9C937"/>
<evidence type="ECO:0000313" key="9">
    <source>
        <dbReference type="Proteomes" id="UP000019487"/>
    </source>
</evidence>
<sequence length="394" mass="43956">MILSYFRHPKLPCFGKLQKRLFHSSIPLAQLNTGIDLLHQPDQNSNHSEMSPTIHILGVGNIGKLCAHSLATKPQPPPLTLLLHRPQLFHMRKHKETKIGIYYEGAWHEEGHYDTELIFSRVTGHQNPSKTISNLIVTTKAHKIVEALSSIKFRLTATSTVLFIHNGMGVIEDVNKFVFPDAQDRPHYLFGIASHGVYRSSPFAAVLAGHGNVTIGNPEIDKEKSPASSYLLQQVVDSELLQASEVPWDEFRLLQLQKLAVNAVINPLTALHDCINGKIVQSLILADMGNIFDDLVSEISRVFCSLPELEAISGLKERFSTETLRNIVLDVASVTASNRSSMLQDISNGRKTEIQSINGYIVKRANKLGIPCPMNEKMVADIRQKSRDRNLQIN</sequence>
<dbReference type="GO" id="GO:0005739">
    <property type="term" value="C:mitochondrion"/>
    <property type="evidence" value="ECO:0007669"/>
    <property type="project" value="TreeGrafter"/>
</dbReference>
<accession>W9C937</accession>
<keyword evidence="4" id="KW-0560">Oxidoreductase</keyword>
<proteinExistence type="inferred from homology"/>
<dbReference type="OrthoDB" id="73846at2759"/>
<dbReference type="SUPFAM" id="SSF48179">
    <property type="entry name" value="6-phosphogluconate dehydrogenase C-terminal domain-like"/>
    <property type="match status" value="1"/>
</dbReference>
<evidence type="ECO:0000256" key="4">
    <source>
        <dbReference type="ARBA" id="ARBA00023002"/>
    </source>
</evidence>
<dbReference type="InterPro" id="IPR013328">
    <property type="entry name" value="6PGD_dom2"/>
</dbReference>
<dbReference type="GO" id="GO:0015940">
    <property type="term" value="P:pantothenate biosynthetic process"/>
    <property type="evidence" value="ECO:0007669"/>
    <property type="project" value="InterPro"/>
</dbReference>
<dbReference type="Pfam" id="PF08546">
    <property type="entry name" value="ApbA_C"/>
    <property type="match status" value="1"/>
</dbReference>
<dbReference type="PANTHER" id="PTHR43765">
    <property type="entry name" value="2-DEHYDROPANTOATE 2-REDUCTASE-RELATED"/>
    <property type="match status" value="1"/>
</dbReference>
<feature type="domain" description="Ketopantoate reductase C-terminal" evidence="7">
    <location>
        <begin position="251"/>
        <end position="385"/>
    </location>
</feature>
<dbReference type="HOGENOM" id="CLU_031468_10_3_1"/>
<dbReference type="EMBL" id="AYSA01000332">
    <property type="protein sequence ID" value="ESZ93282.1"/>
    <property type="molecule type" value="Genomic_DNA"/>
</dbReference>
<comment type="similarity">
    <text evidence="1">Belongs to the ketopantoate reductase family.</text>
</comment>
<comment type="caution">
    <text evidence="8">The sequence shown here is derived from an EMBL/GenBank/DDBJ whole genome shotgun (WGS) entry which is preliminary data.</text>
</comment>
<dbReference type="SUPFAM" id="SSF51735">
    <property type="entry name" value="NAD(P)-binding Rossmann-fold domains"/>
    <property type="match status" value="1"/>
</dbReference>
<dbReference type="GO" id="GO:0008677">
    <property type="term" value="F:2-dehydropantoate 2-reductase activity"/>
    <property type="evidence" value="ECO:0007669"/>
    <property type="project" value="UniProtKB-EC"/>
</dbReference>
<dbReference type="GO" id="GO:0050661">
    <property type="term" value="F:NADP binding"/>
    <property type="evidence" value="ECO:0007669"/>
    <property type="project" value="TreeGrafter"/>
</dbReference>
<organism evidence="8 9">
    <name type="scientific">Sclerotinia borealis (strain F-4128)</name>
    <dbReference type="NCBI Taxonomy" id="1432307"/>
    <lineage>
        <taxon>Eukaryota</taxon>
        <taxon>Fungi</taxon>
        <taxon>Dikarya</taxon>
        <taxon>Ascomycota</taxon>
        <taxon>Pezizomycotina</taxon>
        <taxon>Leotiomycetes</taxon>
        <taxon>Helotiales</taxon>
        <taxon>Sclerotiniaceae</taxon>
        <taxon>Sclerotinia</taxon>
    </lineage>
</organism>
<keyword evidence="9" id="KW-1185">Reference proteome</keyword>
<name>W9C937_SCLBF</name>
<gene>
    <name evidence="8" type="ORF">SBOR_6320</name>
</gene>
<dbReference type="InterPro" id="IPR008927">
    <property type="entry name" value="6-PGluconate_DH-like_C_sf"/>
</dbReference>
<dbReference type="InterPro" id="IPR013332">
    <property type="entry name" value="KPR_N"/>
</dbReference>
<evidence type="ECO:0000259" key="6">
    <source>
        <dbReference type="Pfam" id="PF02558"/>
    </source>
</evidence>